<accession>A0A9X2C3W3</accession>
<evidence type="ECO:0000313" key="2">
    <source>
        <dbReference type="EMBL" id="MCK9688894.1"/>
    </source>
</evidence>
<protein>
    <submittedName>
        <fullName evidence="2">DUF2145 domain-containing protein</fullName>
    </submittedName>
</protein>
<name>A0A9X2C3W3_9BURK</name>
<comment type="caution">
    <text evidence="2">The sequence shown here is derived from an EMBL/GenBank/DDBJ whole genome shotgun (WGS) entry which is preliminary data.</text>
</comment>
<dbReference type="EMBL" id="JAJLJH010000010">
    <property type="protein sequence ID" value="MCK9688894.1"/>
    <property type="molecule type" value="Genomic_DNA"/>
</dbReference>
<reference evidence="2" key="1">
    <citation type="submission" date="2021-11" db="EMBL/GenBank/DDBJ databases">
        <title>BS-T2-15 a new species belonging to the Comamonadaceae family isolated from the soil of a French oak forest.</title>
        <authorList>
            <person name="Mieszkin S."/>
            <person name="Alain K."/>
        </authorList>
    </citation>
    <scope>NUCLEOTIDE SEQUENCE</scope>
    <source>
        <strain evidence="2">BS-T2-15</strain>
    </source>
</reference>
<dbReference type="RefSeq" id="WP_275684933.1">
    <property type="nucleotide sequence ID" value="NZ_JAJLJH010000010.1"/>
</dbReference>
<feature type="signal peptide" evidence="1">
    <location>
        <begin position="1"/>
        <end position="25"/>
    </location>
</feature>
<dbReference type="Pfam" id="PF09916">
    <property type="entry name" value="DUF2145"/>
    <property type="match status" value="2"/>
</dbReference>
<keyword evidence="3" id="KW-1185">Reference proteome</keyword>
<keyword evidence="1" id="KW-0732">Signal</keyword>
<evidence type="ECO:0000313" key="3">
    <source>
        <dbReference type="Proteomes" id="UP001139353"/>
    </source>
</evidence>
<proteinExistence type="predicted"/>
<feature type="chain" id="PRO_5040765629" evidence="1">
    <location>
        <begin position="26"/>
        <end position="294"/>
    </location>
</feature>
<evidence type="ECO:0000256" key="1">
    <source>
        <dbReference type="SAM" id="SignalP"/>
    </source>
</evidence>
<dbReference type="PIRSF" id="PIRSF028477">
    <property type="entry name" value="UCP028477"/>
    <property type="match status" value="1"/>
</dbReference>
<dbReference type="InterPro" id="IPR014547">
    <property type="entry name" value="UCP028477"/>
</dbReference>
<organism evidence="2 3">
    <name type="scientific">Scleromatobacter humisilvae</name>
    <dbReference type="NCBI Taxonomy" id="2897159"/>
    <lineage>
        <taxon>Bacteria</taxon>
        <taxon>Pseudomonadati</taxon>
        <taxon>Pseudomonadota</taxon>
        <taxon>Betaproteobacteria</taxon>
        <taxon>Burkholderiales</taxon>
        <taxon>Sphaerotilaceae</taxon>
        <taxon>Scleromatobacter</taxon>
    </lineage>
</organism>
<sequence length="294" mass="32337">MSAARRLIRALIAALAIATATVATAGQTCDNAPPDTVSMTRALGLAERLQQSLDASGAQVVIVARAGQDLRKYGLNWSHLAFAYREDTPPPQAFTSRSAVMGQIGVPSTDGLIVRPTTRGTWRIVHKLNQCGTADAAVFRQGLAEFFLDRPFRYEAAYVVPAPEVQAALMQVLADDQRLVQWHTPAYSVVAYPWSTKYQQSNQWALETLAGSLDPAASTRERAQAWLQLHDYQPTVLHIDALTRLGGRITRANVAFDDHPNAKRFSDHIETVTVESMFAWMQRTQIAGPPTVVR</sequence>
<dbReference type="AlphaFoldDB" id="A0A9X2C3W3"/>
<dbReference type="Proteomes" id="UP001139353">
    <property type="component" value="Unassembled WGS sequence"/>
</dbReference>
<gene>
    <name evidence="2" type="ORF">LPC04_24530</name>
</gene>